<dbReference type="GO" id="GO:0050528">
    <property type="term" value="F:acyloxyacyl hydrolase activity"/>
    <property type="evidence" value="ECO:0007669"/>
    <property type="project" value="UniProtKB-EC"/>
</dbReference>
<feature type="chain" id="PRO_5041051580" evidence="3">
    <location>
        <begin position="23"/>
        <end position="170"/>
    </location>
</feature>
<dbReference type="Pfam" id="PF09411">
    <property type="entry name" value="PagL"/>
    <property type="match status" value="1"/>
</dbReference>
<gene>
    <name evidence="4" type="primary">pagL</name>
    <name evidence="4" type="ORF">PMYSY11_2420</name>
</gene>
<feature type="active site" description="Charge relay system" evidence="1">
    <location>
        <position position="160"/>
    </location>
</feature>
<organism evidence="4">
    <name type="scientific">Pseudomonas marincola</name>
    <dbReference type="NCBI Taxonomy" id="437900"/>
    <lineage>
        <taxon>Bacteria</taxon>
        <taxon>Pseudomonadati</taxon>
        <taxon>Pseudomonadota</taxon>
        <taxon>Gammaproteobacteria</taxon>
        <taxon>Pseudomonadales</taxon>
        <taxon>Pseudomonadaceae</taxon>
        <taxon>Pseudomonas</taxon>
    </lineage>
</organism>
<reference evidence="4" key="1">
    <citation type="submission" date="2019-02" db="EMBL/GenBank/DDBJ databases">
        <authorList>
            <consortium name="Genoscope - CEA"/>
            <person name="William W."/>
        </authorList>
    </citation>
    <scope>NUCLEOTIDE SEQUENCE [LARGE SCALE GENOMIC DNA]</scope>
    <source>
        <strain evidence="4">YSy11</strain>
    </source>
</reference>
<sequence length="170" mass="18428">MHKLVAAVLSVAALGAASTTQAANISLSVGQTGDSAQTYRLGMQFDFNKRWLESDVGHLGGYWDAAYTYWDADDTSGNNSISLAPVLVYEFNGDTIRPYAEAGIGGAFFSQTEIDDSAMSTSFQFESHIGAGIRFSGQEIGVRAYHYSNASIKQPNDGVENYALHYRLSF</sequence>
<feature type="signal peptide" evidence="3">
    <location>
        <begin position="1"/>
        <end position="22"/>
    </location>
</feature>
<evidence type="ECO:0000313" key="4">
    <source>
        <dbReference type="EMBL" id="VEV97465.1"/>
    </source>
</evidence>
<evidence type="ECO:0000256" key="2">
    <source>
        <dbReference type="PIRSR" id="PIRSR029681-2"/>
    </source>
</evidence>
<dbReference type="AlphaFoldDB" id="A0A1I7DXZ2"/>
<dbReference type="RefSeq" id="WP_090515203.1">
    <property type="nucleotide sequence ID" value="NZ_FPBC01000016.1"/>
</dbReference>
<proteinExistence type="predicted"/>
<dbReference type="EC" id="3.1.1.77" evidence="4"/>
<dbReference type="Gene3D" id="2.40.160.20">
    <property type="match status" value="1"/>
</dbReference>
<dbReference type="EMBL" id="LR215729">
    <property type="protein sequence ID" value="VEV97465.1"/>
    <property type="molecule type" value="Genomic_DNA"/>
</dbReference>
<feature type="site" description="Critical for activity" evidence="2">
    <location>
        <position position="149"/>
    </location>
</feature>
<evidence type="ECO:0000256" key="1">
    <source>
        <dbReference type="PIRSR" id="PIRSR029681-1"/>
    </source>
</evidence>
<protein>
    <submittedName>
        <fullName evidence="4">Lipid A deacylase PagL</fullName>
        <ecNumber evidence="4">3.1.1.77</ecNumber>
    </submittedName>
</protein>
<feature type="active site" description="Charge relay system" evidence="1">
    <location>
        <position position="146"/>
    </location>
</feature>
<dbReference type="PIRSF" id="PIRSF029681">
    <property type="entry name" value="PagL"/>
    <property type="match status" value="1"/>
</dbReference>
<keyword evidence="3" id="KW-0732">Signal</keyword>
<dbReference type="SUPFAM" id="SSF56925">
    <property type="entry name" value="OMPA-like"/>
    <property type="match status" value="1"/>
</dbReference>
<name>A0A1I7DXZ2_9PSED</name>
<evidence type="ECO:0000256" key="3">
    <source>
        <dbReference type="SAM" id="SignalP"/>
    </source>
</evidence>
<dbReference type="InterPro" id="IPR011250">
    <property type="entry name" value="OMP/PagP_B-barrel"/>
</dbReference>
<dbReference type="STRING" id="437900.GCA_001940335_02670"/>
<keyword evidence="4" id="KW-0378">Hydrolase</keyword>
<dbReference type="InterPro" id="IPR018550">
    <property type="entry name" value="Lipid-A_deacylase-rel"/>
</dbReference>
<accession>A0A1I7DXZ2</accession>
<feature type="active site" description="Charge relay system" evidence="1">
    <location>
        <position position="148"/>
    </location>
</feature>